<dbReference type="Gene3D" id="3.40.50.300">
    <property type="entry name" value="P-loop containing nucleotide triphosphate hydrolases"/>
    <property type="match status" value="1"/>
</dbReference>
<evidence type="ECO:0000256" key="1">
    <source>
        <dbReference type="ARBA" id="ARBA00004651"/>
    </source>
</evidence>
<keyword evidence="5 11" id="KW-0067">ATP-binding</keyword>
<dbReference type="AlphaFoldDB" id="A0A1I4DH60"/>
<dbReference type="InterPro" id="IPR036640">
    <property type="entry name" value="ABC1_TM_sf"/>
</dbReference>
<dbReference type="OrthoDB" id="9804259at2"/>
<dbReference type="SUPFAM" id="SSF52540">
    <property type="entry name" value="P-loop containing nucleoside triphosphate hydrolases"/>
    <property type="match status" value="1"/>
</dbReference>
<keyword evidence="6 8" id="KW-1133">Transmembrane helix</keyword>
<keyword evidence="4" id="KW-0547">Nucleotide-binding</keyword>
<dbReference type="InterPro" id="IPR011527">
    <property type="entry name" value="ABC1_TM_dom"/>
</dbReference>
<keyword evidence="7 8" id="KW-0472">Membrane</keyword>
<name>A0A1I4DH60_9HYPH</name>
<evidence type="ECO:0000256" key="6">
    <source>
        <dbReference type="ARBA" id="ARBA00022989"/>
    </source>
</evidence>
<protein>
    <submittedName>
        <fullName evidence="11">ATP-binding cassette, subfamily B</fullName>
    </submittedName>
</protein>
<evidence type="ECO:0000256" key="3">
    <source>
        <dbReference type="ARBA" id="ARBA00022692"/>
    </source>
</evidence>
<dbReference type="SMART" id="SM00382">
    <property type="entry name" value="AAA"/>
    <property type="match status" value="1"/>
</dbReference>
<dbReference type="Pfam" id="PF00664">
    <property type="entry name" value="ABC_membrane"/>
    <property type="match status" value="1"/>
</dbReference>
<feature type="transmembrane region" description="Helical" evidence="8">
    <location>
        <begin position="155"/>
        <end position="177"/>
    </location>
</feature>
<accession>A0A1I4DH60</accession>
<dbReference type="InterPro" id="IPR039421">
    <property type="entry name" value="Type_1_exporter"/>
</dbReference>
<comment type="similarity">
    <text evidence="2">Belongs to the ABC transporter superfamily.</text>
</comment>
<dbReference type="Pfam" id="PF00005">
    <property type="entry name" value="ABC_tran"/>
    <property type="match status" value="1"/>
</dbReference>
<sequence length="627" mass="70391">MASKTVSAESGSTLNTLRNLWPYMWPAERPDLKLRVVWATVFLVVAKVVLIGVPYFFKWSTDALANDFKSPPPLPLFLLAPVMLVVAYNVLRIVQWGFNQLRDALFAQVGQHAVRQLAYRTFVHMHNLSLRFHLERRTGGLSRIIERGTKGIETIVRFTILNTLPTVLEFGLTAVIFAVAYGWLYVVVVAVTVWLYTWFTVRASDWRISIRREMNDSDTDANTKAIDSLLNFETVKYFNNERMEAERFDRSMARYEIAATKTWTSLGWLNFGQGLIFGVGMTIAMVMSAREVMAGTQTIGDFVFINAMLMQLSVPLNFIGFIYREIRQGLTDIEQMFDLLDVPQEVVDRPGAEPLKVEEGTVEFRDVHFAYDPDRQILKGISFKVAAGKTVAIVGPSGAGKSTISRLLFRFYDIQQGAILVDGQDIRDVAQESLRAAIGMVPQDTVLFNDTIAYNIRYGRTDATEAEVQKAAELAQIGSFIEALPAGYKSMVGERGLKLSGGEKQRVAIARTILKAPPILMLDEATSALDTHTEQEIQAALDLVSRGRTTIVIAHRLSTVISADEIIVLKDGRIAERGTHVDLLRERGLYAAMWDRQREATEAEERLRIAREADELGVVVRRRTAEV</sequence>
<proteinExistence type="inferred from homology"/>
<feature type="domain" description="ABC transporter" evidence="9">
    <location>
        <begin position="362"/>
        <end position="596"/>
    </location>
</feature>
<evidence type="ECO:0000256" key="4">
    <source>
        <dbReference type="ARBA" id="ARBA00022741"/>
    </source>
</evidence>
<evidence type="ECO:0000256" key="2">
    <source>
        <dbReference type="ARBA" id="ARBA00005417"/>
    </source>
</evidence>
<dbReference type="InterPro" id="IPR003439">
    <property type="entry name" value="ABC_transporter-like_ATP-bd"/>
</dbReference>
<organism evidence="11 12">
    <name type="scientific">Neomesorhizobium albiziae</name>
    <dbReference type="NCBI Taxonomy" id="335020"/>
    <lineage>
        <taxon>Bacteria</taxon>
        <taxon>Pseudomonadati</taxon>
        <taxon>Pseudomonadota</taxon>
        <taxon>Alphaproteobacteria</taxon>
        <taxon>Hyphomicrobiales</taxon>
        <taxon>Phyllobacteriaceae</taxon>
        <taxon>Neomesorhizobium</taxon>
    </lineage>
</organism>
<evidence type="ECO:0000256" key="5">
    <source>
        <dbReference type="ARBA" id="ARBA00022840"/>
    </source>
</evidence>
<evidence type="ECO:0000256" key="7">
    <source>
        <dbReference type="ARBA" id="ARBA00023136"/>
    </source>
</evidence>
<comment type="subcellular location">
    <subcellularLocation>
        <location evidence="1">Cell membrane</location>
        <topology evidence="1">Multi-pass membrane protein</topology>
    </subcellularLocation>
</comment>
<evidence type="ECO:0000259" key="9">
    <source>
        <dbReference type="PROSITE" id="PS50893"/>
    </source>
</evidence>
<dbReference type="GO" id="GO:0005886">
    <property type="term" value="C:plasma membrane"/>
    <property type="evidence" value="ECO:0007669"/>
    <property type="project" value="UniProtKB-SubCell"/>
</dbReference>
<keyword evidence="3 8" id="KW-0812">Transmembrane</keyword>
<evidence type="ECO:0000313" key="12">
    <source>
        <dbReference type="Proteomes" id="UP000323300"/>
    </source>
</evidence>
<evidence type="ECO:0000313" key="11">
    <source>
        <dbReference type="EMBL" id="SFK92423.1"/>
    </source>
</evidence>
<dbReference type="InterPro" id="IPR017871">
    <property type="entry name" value="ABC_transporter-like_CS"/>
</dbReference>
<dbReference type="GO" id="GO:0016887">
    <property type="term" value="F:ATP hydrolysis activity"/>
    <property type="evidence" value="ECO:0007669"/>
    <property type="project" value="InterPro"/>
</dbReference>
<dbReference type="PROSITE" id="PS50893">
    <property type="entry name" value="ABC_TRANSPORTER_2"/>
    <property type="match status" value="1"/>
</dbReference>
<dbReference type="CDD" id="cd03253">
    <property type="entry name" value="ABCC_ATM1_transporter"/>
    <property type="match status" value="1"/>
</dbReference>
<dbReference type="Gene3D" id="1.20.1560.10">
    <property type="entry name" value="ABC transporter type 1, transmembrane domain"/>
    <property type="match status" value="1"/>
</dbReference>
<reference evidence="11 12" key="1">
    <citation type="submission" date="2016-10" db="EMBL/GenBank/DDBJ databases">
        <authorList>
            <person name="Varghese N."/>
            <person name="Submissions S."/>
        </authorList>
    </citation>
    <scope>NUCLEOTIDE SEQUENCE [LARGE SCALE GENOMIC DNA]</scope>
    <source>
        <strain evidence="11 12">DSM 21822</strain>
    </source>
</reference>
<dbReference type="PROSITE" id="PS00211">
    <property type="entry name" value="ABC_TRANSPORTER_1"/>
    <property type="match status" value="1"/>
</dbReference>
<feature type="domain" description="ABC transmembrane type-1" evidence="10">
    <location>
        <begin position="37"/>
        <end position="328"/>
    </location>
</feature>
<dbReference type="GO" id="GO:0140359">
    <property type="term" value="F:ABC-type transporter activity"/>
    <property type="evidence" value="ECO:0007669"/>
    <property type="project" value="InterPro"/>
</dbReference>
<evidence type="ECO:0000256" key="8">
    <source>
        <dbReference type="SAM" id="Phobius"/>
    </source>
</evidence>
<feature type="transmembrane region" description="Helical" evidence="8">
    <location>
        <begin position="302"/>
        <end position="323"/>
    </location>
</feature>
<dbReference type="PROSITE" id="PS50929">
    <property type="entry name" value="ABC_TM1F"/>
    <property type="match status" value="1"/>
</dbReference>
<keyword evidence="12" id="KW-1185">Reference proteome</keyword>
<feature type="transmembrane region" description="Helical" evidence="8">
    <location>
        <begin position="183"/>
        <end position="201"/>
    </location>
</feature>
<feature type="transmembrane region" description="Helical" evidence="8">
    <location>
        <begin position="76"/>
        <end position="94"/>
    </location>
</feature>
<dbReference type="EMBL" id="FOSL01000017">
    <property type="protein sequence ID" value="SFK92423.1"/>
    <property type="molecule type" value="Genomic_DNA"/>
</dbReference>
<evidence type="ECO:0000259" key="10">
    <source>
        <dbReference type="PROSITE" id="PS50929"/>
    </source>
</evidence>
<dbReference type="PANTHER" id="PTHR24221">
    <property type="entry name" value="ATP-BINDING CASSETTE SUB-FAMILY B"/>
    <property type="match status" value="1"/>
</dbReference>
<dbReference type="RefSeq" id="WP_149762539.1">
    <property type="nucleotide sequence ID" value="NZ_BSPE01000033.1"/>
</dbReference>
<dbReference type="PANTHER" id="PTHR24221:SF654">
    <property type="entry name" value="ATP-BINDING CASSETTE SUB-FAMILY B MEMBER 6"/>
    <property type="match status" value="1"/>
</dbReference>
<gene>
    <name evidence="11" type="ORF">SAMN04488498_117101</name>
</gene>
<dbReference type="FunFam" id="3.40.50.300:FF:003468">
    <property type="entry name" value="ABC transporter"/>
    <property type="match status" value="1"/>
</dbReference>
<dbReference type="CDD" id="cd18582">
    <property type="entry name" value="ABC_6TM_ATM1_ABCB7"/>
    <property type="match status" value="1"/>
</dbReference>
<dbReference type="SUPFAM" id="SSF90123">
    <property type="entry name" value="ABC transporter transmembrane region"/>
    <property type="match status" value="1"/>
</dbReference>
<dbReference type="Proteomes" id="UP000323300">
    <property type="component" value="Unassembled WGS sequence"/>
</dbReference>
<dbReference type="InterPro" id="IPR027417">
    <property type="entry name" value="P-loop_NTPase"/>
</dbReference>
<dbReference type="InterPro" id="IPR003593">
    <property type="entry name" value="AAA+_ATPase"/>
</dbReference>
<feature type="transmembrane region" description="Helical" evidence="8">
    <location>
        <begin position="36"/>
        <end position="56"/>
    </location>
</feature>
<feature type="transmembrane region" description="Helical" evidence="8">
    <location>
        <begin position="268"/>
        <end position="290"/>
    </location>
</feature>
<dbReference type="GO" id="GO:0005524">
    <property type="term" value="F:ATP binding"/>
    <property type="evidence" value="ECO:0007669"/>
    <property type="project" value="UniProtKB-KW"/>
</dbReference>